<dbReference type="KEGG" id="dfa:DFA_03509"/>
<name>F4PHS7_CACFS</name>
<evidence type="ECO:0000256" key="1">
    <source>
        <dbReference type="SAM" id="MobiDB-lite"/>
    </source>
</evidence>
<proteinExistence type="predicted"/>
<organism evidence="2 3">
    <name type="scientific">Cavenderia fasciculata</name>
    <name type="common">Slime mold</name>
    <name type="synonym">Dictyostelium fasciculatum</name>
    <dbReference type="NCBI Taxonomy" id="261658"/>
    <lineage>
        <taxon>Eukaryota</taxon>
        <taxon>Amoebozoa</taxon>
        <taxon>Evosea</taxon>
        <taxon>Eumycetozoa</taxon>
        <taxon>Dictyostelia</taxon>
        <taxon>Acytosteliales</taxon>
        <taxon>Cavenderiaceae</taxon>
        <taxon>Cavenderia</taxon>
    </lineage>
</organism>
<reference evidence="3" key="1">
    <citation type="journal article" date="2011" name="Genome Res.">
        <title>Phylogeny-wide analysis of social amoeba genomes highlights ancient origins for complex intercellular communication.</title>
        <authorList>
            <person name="Heidel A.J."/>
            <person name="Lawal H.M."/>
            <person name="Felder M."/>
            <person name="Schilde C."/>
            <person name="Helps N.R."/>
            <person name="Tunggal B."/>
            <person name="Rivero F."/>
            <person name="John U."/>
            <person name="Schleicher M."/>
            <person name="Eichinger L."/>
            <person name="Platzer M."/>
            <person name="Noegel A.A."/>
            <person name="Schaap P."/>
            <person name="Gloeckner G."/>
        </authorList>
    </citation>
    <scope>NUCLEOTIDE SEQUENCE [LARGE SCALE GENOMIC DNA]</scope>
    <source>
        <strain evidence="3">SH3</strain>
    </source>
</reference>
<feature type="region of interest" description="Disordered" evidence="1">
    <location>
        <begin position="65"/>
        <end position="101"/>
    </location>
</feature>
<dbReference type="AlphaFoldDB" id="F4PHS7"/>
<evidence type="ECO:0000313" key="2">
    <source>
        <dbReference type="EMBL" id="EGG25261.1"/>
    </source>
</evidence>
<accession>F4PHS7</accession>
<dbReference type="GeneID" id="14876806"/>
<dbReference type="Proteomes" id="UP000007797">
    <property type="component" value="Unassembled WGS sequence"/>
</dbReference>
<sequence length="101" mass="11231">MNYSNIVNDVCLVWIESLMAVKARDAICTLLDSVQVYHAAIICFRTISSITICKERVKQPQPKIISSRKCGDKNDNGEHATVGNPITHASNQYPLPRSIES</sequence>
<dbReference type="RefSeq" id="XP_004363112.1">
    <property type="nucleotide sequence ID" value="XM_004363055.1"/>
</dbReference>
<dbReference type="EMBL" id="GL883006">
    <property type="protein sequence ID" value="EGG25261.1"/>
    <property type="molecule type" value="Genomic_DNA"/>
</dbReference>
<keyword evidence="3" id="KW-1185">Reference proteome</keyword>
<feature type="compositionally biased region" description="Basic and acidic residues" evidence="1">
    <location>
        <begin position="69"/>
        <end position="78"/>
    </location>
</feature>
<evidence type="ECO:0000313" key="3">
    <source>
        <dbReference type="Proteomes" id="UP000007797"/>
    </source>
</evidence>
<gene>
    <name evidence="2" type="ORF">DFA_03509</name>
</gene>
<protein>
    <submittedName>
        <fullName evidence="2">Uncharacterized protein</fullName>
    </submittedName>
</protein>